<dbReference type="Proteomes" id="UP001164539">
    <property type="component" value="Chromosome 11"/>
</dbReference>
<name>A0ACC1X804_MELAZ</name>
<dbReference type="EMBL" id="CM051404">
    <property type="protein sequence ID" value="KAJ4707253.1"/>
    <property type="molecule type" value="Genomic_DNA"/>
</dbReference>
<comment type="caution">
    <text evidence="1">The sequence shown here is derived from an EMBL/GenBank/DDBJ whole genome shotgun (WGS) entry which is preliminary data.</text>
</comment>
<evidence type="ECO:0000313" key="1">
    <source>
        <dbReference type="EMBL" id="KAJ4707253.1"/>
    </source>
</evidence>
<sequence length="479" mass="55154">MSSCRAELIDRHVKLSSGARICFFVRSNGVVCITALLRWNEVRYRKKGLPPGTMGWPVFGETTEFLKQGPNFIKNQRARYGSFFKTHILGCPAIISMDPELNRYILMNEAKGFVPGYPQSMLDILGKCNIAAVHGSNHKYMRGALLALISPTMIREQLLPKIDSFMRTHLSNWDSKIINIQEKTKEMALLSSLKQIASKESGIISQKFMPEFFKLVSGTLALPIDLPGTNYRQGLQARKNILSMLRQLLEERRASKETHKDMLGCLMNSEENKYQLNDDEIIDQIITILYSGYETVSTTSMMAVKYLHDHPRVLQELRKEHLAIRERKKPEDPIEWNDLKSMRFTRAVIFETSRLATIVNGVLRKTTKEMELNGFVIPEGWRIYVYTREINYDPYIYPDPLAFNPWRWLDKSLENQNYLFIFGGGTRQCPGKELGIAEISTFLHYFVTRYSWGEVGGDKLMKFPRVEAPNGLHIRVSAY</sequence>
<evidence type="ECO:0000313" key="2">
    <source>
        <dbReference type="Proteomes" id="UP001164539"/>
    </source>
</evidence>
<reference evidence="1 2" key="1">
    <citation type="journal article" date="2023" name="Science">
        <title>Complex scaffold remodeling in plant triterpene biosynthesis.</title>
        <authorList>
            <person name="De La Pena R."/>
            <person name="Hodgson H."/>
            <person name="Liu J.C."/>
            <person name="Stephenson M.J."/>
            <person name="Martin A.C."/>
            <person name="Owen C."/>
            <person name="Harkess A."/>
            <person name="Leebens-Mack J."/>
            <person name="Jimenez L.E."/>
            <person name="Osbourn A."/>
            <person name="Sattely E.S."/>
        </authorList>
    </citation>
    <scope>NUCLEOTIDE SEQUENCE [LARGE SCALE GENOMIC DNA]</scope>
    <source>
        <strain evidence="2">cv. JPN11</strain>
        <tissue evidence="1">Leaf</tissue>
    </source>
</reference>
<keyword evidence="2" id="KW-1185">Reference proteome</keyword>
<gene>
    <name evidence="1" type="ORF">OWV82_020798</name>
</gene>
<accession>A0ACC1X804</accession>
<organism evidence="1 2">
    <name type="scientific">Melia azedarach</name>
    <name type="common">Chinaberry tree</name>
    <dbReference type="NCBI Taxonomy" id="155640"/>
    <lineage>
        <taxon>Eukaryota</taxon>
        <taxon>Viridiplantae</taxon>
        <taxon>Streptophyta</taxon>
        <taxon>Embryophyta</taxon>
        <taxon>Tracheophyta</taxon>
        <taxon>Spermatophyta</taxon>
        <taxon>Magnoliopsida</taxon>
        <taxon>eudicotyledons</taxon>
        <taxon>Gunneridae</taxon>
        <taxon>Pentapetalae</taxon>
        <taxon>rosids</taxon>
        <taxon>malvids</taxon>
        <taxon>Sapindales</taxon>
        <taxon>Meliaceae</taxon>
        <taxon>Melia</taxon>
    </lineage>
</organism>
<proteinExistence type="predicted"/>
<protein>
    <submittedName>
        <fullName evidence="1">Cytochrome P450</fullName>
    </submittedName>
</protein>